<evidence type="ECO:0000313" key="1">
    <source>
        <dbReference type="EMBL" id="OOG24110.1"/>
    </source>
</evidence>
<sequence>MIIDRDSAPEGAVFRRTVRGPEQKLVDGFISAMPLVHAPDSRVTILRELGLESGFPDLVIVVWRDARTVNWGESRLSLVPSDLRLMHYVFQRRRAAHSELEGCFGSRFARRSIERLHGAGLVRPAGRAWFPCALERTFAATKIIAVEAKIGKWASALNQARLNTWFASKSYVLVPRVSEEQVREAQQFGIGVLSPEHDRIREWGASTAPLPRSYASWVVNDLAWRASMVRSNR</sequence>
<dbReference type="AlphaFoldDB" id="A0A1V3NGD5"/>
<dbReference type="Proteomes" id="UP000189462">
    <property type="component" value="Unassembled WGS sequence"/>
</dbReference>
<evidence type="ECO:0000313" key="2">
    <source>
        <dbReference type="Proteomes" id="UP000189462"/>
    </source>
</evidence>
<accession>A0A1V3NGD5</accession>
<reference evidence="1 2" key="1">
    <citation type="submission" date="2017-02" db="EMBL/GenBank/DDBJ databases">
        <title>Genomic diversity within the haloalkaliphilic genus Thioalkalivibrio.</title>
        <authorList>
            <person name="Ahn A.-C."/>
            <person name="Meier-Kolthoff J."/>
            <person name="Overmars L."/>
            <person name="Richter M."/>
            <person name="Woyke T."/>
            <person name="Sorokin D.Y."/>
            <person name="Muyzer G."/>
        </authorList>
    </citation>
    <scope>NUCLEOTIDE SEQUENCE [LARGE SCALE GENOMIC DNA]</scope>
    <source>
        <strain evidence="1 2">ALJD</strain>
    </source>
</reference>
<dbReference type="EMBL" id="MVBK01000051">
    <property type="protein sequence ID" value="OOG24110.1"/>
    <property type="molecule type" value="Genomic_DNA"/>
</dbReference>
<name>A0A1V3NGD5_9GAMM</name>
<gene>
    <name evidence="1" type="ORF">B1C78_09290</name>
</gene>
<proteinExistence type="predicted"/>
<protein>
    <submittedName>
        <fullName evidence="1">Uncharacterized protein</fullName>
    </submittedName>
</protein>
<keyword evidence="2" id="KW-1185">Reference proteome</keyword>
<organism evidence="1 2">
    <name type="scientific">Thioalkalivibrio denitrificans</name>
    <dbReference type="NCBI Taxonomy" id="108003"/>
    <lineage>
        <taxon>Bacteria</taxon>
        <taxon>Pseudomonadati</taxon>
        <taxon>Pseudomonadota</taxon>
        <taxon>Gammaproteobacteria</taxon>
        <taxon>Chromatiales</taxon>
        <taxon>Ectothiorhodospiraceae</taxon>
        <taxon>Thioalkalivibrio</taxon>
    </lineage>
</organism>
<dbReference type="STRING" id="108003.B1C78_09290"/>
<comment type="caution">
    <text evidence="1">The sequence shown here is derived from an EMBL/GenBank/DDBJ whole genome shotgun (WGS) entry which is preliminary data.</text>
</comment>